<dbReference type="FunFam" id="1.10.246.130:FF:000001">
    <property type="entry name" value="Gamma-glutamyltransferase 5 isoform 1"/>
    <property type="match status" value="1"/>
</dbReference>
<dbReference type="Gene3D" id="1.10.246.130">
    <property type="match status" value="1"/>
</dbReference>
<keyword evidence="3" id="KW-1133">Transmembrane helix</keyword>
<feature type="binding site" evidence="2">
    <location>
        <position position="474"/>
    </location>
    <ligand>
        <name>L-glutamate</name>
        <dbReference type="ChEBI" id="CHEBI:29985"/>
    </ligand>
</feature>
<dbReference type="InterPro" id="IPR043137">
    <property type="entry name" value="GGT_ssub_C"/>
</dbReference>
<name>A0A8W8MUC8_MAGGI</name>
<evidence type="ECO:0000256" key="3">
    <source>
        <dbReference type="SAM" id="Phobius"/>
    </source>
</evidence>
<dbReference type="PANTHER" id="PTHR11686:SF9">
    <property type="entry name" value="RE13973P"/>
    <property type="match status" value="1"/>
</dbReference>
<dbReference type="GO" id="GO:0036374">
    <property type="term" value="F:glutathione hydrolase activity"/>
    <property type="evidence" value="ECO:0007669"/>
    <property type="project" value="InterPro"/>
</dbReference>
<feature type="binding site" evidence="2">
    <location>
        <position position="153"/>
    </location>
    <ligand>
        <name>L-glutamate</name>
        <dbReference type="ChEBI" id="CHEBI:29985"/>
    </ligand>
</feature>
<feature type="transmembrane region" description="Helical" evidence="3">
    <location>
        <begin position="36"/>
        <end position="55"/>
    </location>
</feature>
<keyword evidence="3" id="KW-0812">Transmembrane</keyword>
<evidence type="ECO:0008006" key="6">
    <source>
        <dbReference type="Google" id="ProtNLM"/>
    </source>
</evidence>
<dbReference type="InterPro" id="IPR043138">
    <property type="entry name" value="GGT_lsub"/>
</dbReference>
<dbReference type="SUPFAM" id="SSF56235">
    <property type="entry name" value="N-terminal nucleophile aminohydrolases (Ntn hydrolases)"/>
    <property type="match status" value="1"/>
</dbReference>
<dbReference type="GO" id="GO:0005886">
    <property type="term" value="C:plasma membrane"/>
    <property type="evidence" value="ECO:0007669"/>
    <property type="project" value="TreeGrafter"/>
</dbReference>
<dbReference type="Proteomes" id="UP000005408">
    <property type="component" value="Unassembled WGS sequence"/>
</dbReference>
<dbReference type="Gene3D" id="3.60.20.40">
    <property type="match status" value="1"/>
</dbReference>
<dbReference type="OMA" id="SYMAVVQ"/>
<dbReference type="PRINTS" id="PR01210">
    <property type="entry name" value="GGTRANSPTASE"/>
</dbReference>
<sequence length="627" mass="69032">MAANAKDLDPENQIIAEESHERVSNKKSGICYSKKFIGFLILNVLVAYIVVIYLATKDPDDNGDQETTTMMAPGEARGADEVHVNTGAVVSDNVACSNIGRDFLLKGGSAADAALATLFCNGVLTPHSMGVGGGVFMVYYDAKSKKSVYISGRERAPKNVQKDMYVNHQGCFDAKYIAIPGEIKAYWTLHRKYGRLPWKNLVKPAVHFARNGFHISNSVAKAIKHLKDNLQLNVKDFPSLCSVFCDTDGNPVSEGALVRNAKLADFLEMIGEKGPDYLYNSSLTDIVVKEINDEVSFKFWDREDLETYHAKEGSALSVDLGQWTLHTVPDPSGGPVLALLMNLFRELKLSKSIMDANPAGTYHLMIEATKFAYSLRPKLGDGDYEPDVKNLVNRLVSKKLAKDLAALVDRNKTHPGDYYTNNTMTSQEEHGTSHVAVLSQTGDALSATSTIEYYLGSLFMSNKTGIIWNNEMCDFTLKRTNEEVPEVNSVKPGKQPLSSMAPVIFVDNQSGKVRLLTGAAGGTRITTTVAQIAARVLLFGESIEEAIRKKRFHHHLSPNVLMYEFGFPEDIVSQLEDTYGHKTEKRESYMAVAEGIERCPVTGQVSAFADLRKLPGGASFVQKTIFI</sequence>
<reference evidence="4" key="1">
    <citation type="submission" date="2022-08" db="UniProtKB">
        <authorList>
            <consortium name="EnsemblMetazoa"/>
        </authorList>
    </citation>
    <scope>IDENTIFICATION</scope>
    <source>
        <strain evidence="4">05x7-T-G4-1.051#20</strain>
    </source>
</reference>
<feature type="binding site" evidence="2">
    <location>
        <position position="522"/>
    </location>
    <ligand>
        <name>L-glutamate</name>
        <dbReference type="ChEBI" id="CHEBI:29985"/>
    </ligand>
</feature>
<keyword evidence="5" id="KW-1185">Reference proteome</keyword>
<organism evidence="4 5">
    <name type="scientific">Magallana gigas</name>
    <name type="common">Pacific oyster</name>
    <name type="synonym">Crassostrea gigas</name>
    <dbReference type="NCBI Taxonomy" id="29159"/>
    <lineage>
        <taxon>Eukaryota</taxon>
        <taxon>Metazoa</taxon>
        <taxon>Spiralia</taxon>
        <taxon>Lophotrochozoa</taxon>
        <taxon>Mollusca</taxon>
        <taxon>Bivalvia</taxon>
        <taxon>Autobranchia</taxon>
        <taxon>Pteriomorphia</taxon>
        <taxon>Ostreida</taxon>
        <taxon>Ostreoidea</taxon>
        <taxon>Ostreidae</taxon>
        <taxon>Magallana</taxon>
    </lineage>
</organism>
<feature type="active site" description="Nucleophile" evidence="1">
    <location>
        <position position="432"/>
    </location>
</feature>
<feature type="binding site" evidence="2">
    <location>
        <begin position="498"/>
        <end position="499"/>
    </location>
    <ligand>
        <name>L-glutamate</name>
        <dbReference type="ChEBI" id="CHEBI:29985"/>
    </ligand>
</feature>
<dbReference type="InterPro" id="IPR000101">
    <property type="entry name" value="GGT_peptidase"/>
</dbReference>
<dbReference type="InterPro" id="IPR029055">
    <property type="entry name" value="Ntn_hydrolases_N"/>
</dbReference>
<dbReference type="PANTHER" id="PTHR11686">
    <property type="entry name" value="GAMMA GLUTAMYL TRANSPEPTIDASE"/>
    <property type="match status" value="1"/>
</dbReference>
<evidence type="ECO:0000256" key="2">
    <source>
        <dbReference type="PIRSR" id="PIRSR600101-2"/>
    </source>
</evidence>
<accession>A0A8W8MUC8</accession>
<evidence type="ECO:0000313" key="4">
    <source>
        <dbReference type="EnsemblMetazoa" id="G3974.2:cds"/>
    </source>
</evidence>
<protein>
    <recommendedName>
        <fullName evidence="6">Gamma-glutamyltranspeptidase 1</fullName>
    </recommendedName>
</protein>
<proteinExistence type="predicted"/>
<dbReference type="Pfam" id="PF01019">
    <property type="entry name" value="G_glu_transpept"/>
    <property type="match status" value="1"/>
</dbReference>
<keyword evidence="3" id="KW-0472">Membrane</keyword>
<dbReference type="EnsemblMetazoa" id="G3974.2">
    <property type="protein sequence ID" value="G3974.2:cds"/>
    <property type="gene ID" value="G3974"/>
</dbReference>
<evidence type="ECO:0000256" key="1">
    <source>
        <dbReference type="PIRSR" id="PIRSR600101-1"/>
    </source>
</evidence>
<dbReference type="GO" id="GO:0006751">
    <property type="term" value="P:glutathione catabolic process"/>
    <property type="evidence" value="ECO:0007669"/>
    <property type="project" value="InterPro"/>
</dbReference>
<evidence type="ECO:0000313" key="5">
    <source>
        <dbReference type="Proteomes" id="UP000005408"/>
    </source>
</evidence>
<dbReference type="AlphaFoldDB" id="A0A8W8MUC8"/>